<comment type="subcellular location">
    <subcellularLocation>
        <location evidence="1">Membrane</location>
        <topology evidence="1">Multi-pass membrane protein</topology>
    </subcellularLocation>
</comment>
<dbReference type="GO" id="GO:0030148">
    <property type="term" value="P:sphingolipid biosynthetic process"/>
    <property type="evidence" value="ECO:0007669"/>
    <property type="project" value="TreeGrafter"/>
</dbReference>
<comment type="similarity">
    <text evidence="10">Belongs to the ELO family.</text>
</comment>
<comment type="caution">
    <text evidence="11">The sequence shown here is derived from an EMBL/GenBank/DDBJ whole genome shotgun (WGS) entry which is preliminary data.</text>
</comment>
<name>A0A8X6TRG7_NEPPI</name>
<dbReference type="AlphaFoldDB" id="A0A8X6TRG7"/>
<evidence type="ECO:0000256" key="10">
    <source>
        <dbReference type="RuleBase" id="RU361115"/>
    </source>
</evidence>
<dbReference type="PANTHER" id="PTHR11157">
    <property type="entry name" value="FATTY ACID ACYL TRANSFERASE-RELATED"/>
    <property type="match status" value="1"/>
</dbReference>
<keyword evidence="9 10" id="KW-0275">Fatty acid biosynthesis</keyword>
<dbReference type="OrthoDB" id="434092at2759"/>
<feature type="transmembrane region" description="Helical" evidence="10">
    <location>
        <begin position="206"/>
        <end position="224"/>
    </location>
</feature>
<sequence>MELFESIKETLHSGDPYVRTWFMVESNYLPFISSFLYVLFVKRLGPSFMKDRKPFDLRTLMIVYNFCIVFAYSASLILLICLSFVSGAVQKLCEPTVITRENYTYWAATAGWVIYVLKYVEYCDTIFFVLRKKNHLITNLHVIHHAALPIIGWIFIRTERSGFQFIPAGINSFIHIVMYTYYGLAAMGPEVQKKLWWKEHLTKLQMVQFVVIIVFVIVIIPLSGCKTTQHGIYIEITFAAIFLGLFYNFYLKTYKKPLKMNGHVQDSKKNVVTNGKCKSYQYNHNNTSHSEVEFSSVYQTEGELRRR</sequence>
<dbReference type="EC" id="2.3.1.199" evidence="10"/>
<keyword evidence="8 10" id="KW-0472">Membrane</keyword>
<evidence type="ECO:0000256" key="3">
    <source>
        <dbReference type="ARBA" id="ARBA00022679"/>
    </source>
</evidence>
<dbReference type="GO" id="GO:0005789">
    <property type="term" value="C:endoplasmic reticulum membrane"/>
    <property type="evidence" value="ECO:0007669"/>
    <property type="project" value="TreeGrafter"/>
</dbReference>
<comment type="catalytic activity">
    <reaction evidence="10">
        <text>a very-long-chain acyl-CoA + malonyl-CoA + H(+) = a very-long-chain 3-oxoacyl-CoA + CO2 + CoA</text>
        <dbReference type="Rhea" id="RHEA:32727"/>
        <dbReference type="ChEBI" id="CHEBI:15378"/>
        <dbReference type="ChEBI" id="CHEBI:16526"/>
        <dbReference type="ChEBI" id="CHEBI:57287"/>
        <dbReference type="ChEBI" id="CHEBI:57384"/>
        <dbReference type="ChEBI" id="CHEBI:90725"/>
        <dbReference type="ChEBI" id="CHEBI:90736"/>
        <dbReference type="EC" id="2.3.1.199"/>
    </reaction>
</comment>
<dbReference type="GO" id="GO:0042761">
    <property type="term" value="P:very long-chain fatty acid biosynthetic process"/>
    <property type="evidence" value="ECO:0007669"/>
    <property type="project" value="TreeGrafter"/>
</dbReference>
<keyword evidence="3 10" id="KW-0808">Transferase</keyword>
<dbReference type="GO" id="GO:0034626">
    <property type="term" value="P:fatty acid elongation, polyunsaturated fatty acid"/>
    <property type="evidence" value="ECO:0007669"/>
    <property type="project" value="TreeGrafter"/>
</dbReference>
<evidence type="ECO:0000256" key="9">
    <source>
        <dbReference type="ARBA" id="ARBA00023160"/>
    </source>
</evidence>
<feature type="transmembrane region" description="Helical" evidence="10">
    <location>
        <begin position="230"/>
        <end position="250"/>
    </location>
</feature>
<evidence type="ECO:0000256" key="1">
    <source>
        <dbReference type="ARBA" id="ARBA00004141"/>
    </source>
</evidence>
<gene>
    <name evidence="11" type="primary">ELOVL4</name>
    <name evidence="11" type="ORF">NPIL_569351</name>
</gene>
<feature type="transmembrane region" description="Helical" evidence="10">
    <location>
        <begin position="162"/>
        <end position="185"/>
    </location>
</feature>
<keyword evidence="2 10" id="KW-0444">Lipid biosynthesis</keyword>
<dbReference type="PANTHER" id="PTHR11157:SF126">
    <property type="entry name" value="ELONGATION OF VERY LONG CHAIN FATTY ACIDS PROTEIN"/>
    <property type="match status" value="1"/>
</dbReference>
<evidence type="ECO:0000313" key="12">
    <source>
        <dbReference type="Proteomes" id="UP000887013"/>
    </source>
</evidence>
<feature type="transmembrane region" description="Helical" evidence="10">
    <location>
        <begin position="62"/>
        <end position="85"/>
    </location>
</feature>
<evidence type="ECO:0000256" key="6">
    <source>
        <dbReference type="ARBA" id="ARBA00022989"/>
    </source>
</evidence>
<dbReference type="Pfam" id="PF01151">
    <property type="entry name" value="ELO"/>
    <property type="match status" value="1"/>
</dbReference>
<dbReference type="Proteomes" id="UP000887013">
    <property type="component" value="Unassembled WGS sequence"/>
</dbReference>
<feature type="transmembrane region" description="Helical" evidence="10">
    <location>
        <begin position="105"/>
        <end position="129"/>
    </location>
</feature>
<keyword evidence="12" id="KW-1185">Reference proteome</keyword>
<proteinExistence type="inferred from homology"/>
<keyword evidence="4 10" id="KW-0812">Transmembrane</keyword>
<dbReference type="GO" id="GO:0009922">
    <property type="term" value="F:fatty acid elongase activity"/>
    <property type="evidence" value="ECO:0007669"/>
    <property type="project" value="UniProtKB-EC"/>
</dbReference>
<feature type="transmembrane region" description="Helical" evidence="10">
    <location>
        <begin position="136"/>
        <end position="156"/>
    </location>
</feature>
<evidence type="ECO:0000256" key="4">
    <source>
        <dbReference type="ARBA" id="ARBA00022692"/>
    </source>
</evidence>
<dbReference type="GO" id="GO:0034625">
    <property type="term" value="P:fatty acid elongation, monounsaturated fatty acid"/>
    <property type="evidence" value="ECO:0007669"/>
    <property type="project" value="TreeGrafter"/>
</dbReference>
<keyword evidence="6 10" id="KW-1133">Transmembrane helix</keyword>
<dbReference type="EMBL" id="BMAW01015350">
    <property type="protein sequence ID" value="GFT43131.1"/>
    <property type="molecule type" value="Genomic_DNA"/>
</dbReference>
<dbReference type="GO" id="GO:0019367">
    <property type="term" value="P:fatty acid elongation, saturated fatty acid"/>
    <property type="evidence" value="ECO:0007669"/>
    <property type="project" value="TreeGrafter"/>
</dbReference>
<evidence type="ECO:0000313" key="11">
    <source>
        <dbReference type="EMBL" id="GFT43131.1"/>
    </source>
</evidence>
<keyword evidence="7 10" id="KW-0443">Lipid metabolism</keyword>
<accession>A0A8X6TRG7</accession>
<evidence type="ECO:0000256" key="2">
    <source>
        <dbReference type="ARBA" id="ARBA00022516"/>
    </source>
</evidence>
<evidence type="ECO:0000256" key="8">
    <source>
        <dbReference type="ARBA" id="ARBA00023136"/>
    </source>
</evidence>
<evidence type="ECO:0000256" key="5">
    <source>
        <dbReference type="ARBA" id="ARBA00022832"/>
    </source>
</evidence>
<keyword evidence="5 10" id="KW-0276">Fatty acid metabolism</keyword>
<protein>
    <recommendedName>
        <fullName evidence="10">Elongation of very long chain fatty acids protein</fullName>
        <ecNumber evidence="10">2.3.1.199</ecNumber>
    </recommendedName>
    <alternativeName>
        <fullName evidence="10">Very-long-chain 3-oxoacyl-CoA synthase</fullName>
    </alternativeName>
</protein>
<organism evidence="11 12">
    <name type="scientific">Nephila pilipes</name>
    <name type="common">Giant wood spider</name>
    <name type="synonym">Nephila maculata</name>
    <dbReference type="NCBI Taxonomy" id="299642"/>
    <lineage>
        <taxon>Eukaryota</taxon>
        <taxon>Metazoa</taxon>
        <taxon>Ecdysozoa</taxon>
        <taxon>Arthropoda</taxon>
        <taxon>Chelicerata</taxon>
        <taxon>Arachnida</taxon>
        <taxon>Araneae</taxon>
        <taxon>Araneomorphae</taxon>
        <taxon>Entelegynae</taxon>
        <taxon>Araneoidea</taxon>
        <taxon>Nephilidae</taxon>
        <taxon>Nephila</taxon>
    </lineage>
</organism>
<feature type="transmembrane region" description="Helical" evidence="10">
    <location>
        <begin position="20"/>
        <end position="41"/>
    </location>
</feature>
<dbReference type="InterPro" id="IPR002076">
    <property type="entry name" value="ELO_fam"/>
</dbReference>
<evidence type="ECO:0000256" key="7">
    <source>
        <dbReference type="ARBA" id="ARBA00023098"/>
    </source>
</evidence>
<reference evidence="11" key="1">
    <citation type="submission" date="2020-08" db="EMBL/GenBank/DDBJ databases">
        <title>Multicomponent nature underlies the extraordinary mechanical properties of spider dragline silk.</title>
        <authorList>
            <person name="Kono N."/>
            <person name="Nakamura H."/>
            <person name="Mori M."/>
            <person name="Yoshida Y."/>
            <person name="Ohtoshi R."/>
            <person name="Malay A.D."/>
            <person name="Moran D.A.P."/>
            <person name="Tomita M."/>
            <person name="Numata K."/>
            <person name="Arakawa K."/>
        </authorList>
    </citation>
    <scope>NUCLEOTIDE SEQUENCE</scope>
</reference>